<dbReference type="EMBL" id="UINC01028890">
    <property type="protein sequence ID" value="SVB10690.1"/>
    <property type="molecule type" value="Genomic_DNA"/>
</dbReference>
<sequence>MRTHKFIIHMLALWMVGTGTVLACSVPVFRYALERWQSDNYAVVVFHKGALSDENRKLLASMAPDPLVSPQVANIELKTVDLENNPEKEALEFWKRMKAETKADASKTPWMMVFYPKSTGNPTPIWSGPLSEKNTEVVVDSPKRRELARRLLKGDSTVWLLLESGNKAKDEAASKKLTARIAALEKELKLPDIKQEDIAAGLLNIEESQLKLKFSALRVSRKDAVEAVFIKMLLASEADLKDLDEPMVFPVYGRGRFMPPMVGKGITDENITHDAEFLTGPCSCQIKRQNPGTDLLSAVNWESLIQPQINIDRELPPLIGIAAGNPEKPLKPGTVVVKPIVTKDPLFNKPI</sequence>
<feature type="non-terminal residue" evidence="1">
    <location>
        <position position="351"/>
    </location>
</feature>
<gene>
    <name evidence="1" type="ORF">METZ01_LOCUS163544</name>
</gene>
<dbReference type="PROSITE" id="PS51257">
    <property type="entry name" value="PROKAR_LIPOPROTEIN"/>
    <property type="match status" value="1"/>
</dbReference>
<reference evidence="1" key="1">
    <citation type="submission" date="2018-05" db="EMBL/GenBank/DDBJ databases">
        <authorList>
            <person name="Lanie J.A."/>
            <person name="Ng W.-L."/>
            <person name="Kazmierczak K.M."/>
            <person name="Andrzejewski T.M."/>
            <person name="Davidsen T.M."/>
            <person name="Wayne K.J."/>
            <person name="Tettelin H."/>
            <person name="Glass J.I."/>
            <person name="Rusch D."/>
            <person name="Podicherti R."/>
            <person name="Tsui H.-C.T."/>
            <person name="Winkler M.E."/>
        </authorList>
    </citation>
    <scope>NUCLEOTIDE SEQUENCE</scope>
</reference>
<protein>
    <submittedName>
        <fullName evidence="1">Uncharacterized protein</fullName>
    </submittedName>
</protein>
<organism evidence="1">
    <name type="scientific">marine metagenome</name>
    <dbReference type="NCBI Taxonomy" id="408172"/>
    <lineage>
        <taxon>unclassified sequences</taxon>
        <taxon>metagenomes</taxon>
        <taxon>ecological metagenomes</taxon>
    </lineage>
</organism>
<dbReference type="AlphaFoldDB" id="A0A382BA46"/>
<proteinExistence type="predicted"/>
<accession>A0A382BA46</accession>
<evidence type="ECO:0000313" key="1">
    <source>
        <dbReference type="EMBL" id="SVB10690.1"/>
    </source>
</evidence>
<feature type="non-terminal residue" evidence="1">
    <location>
        <position position="1"/>
    </location>
</feature>
<name>A0A382BA46_9ZZZZ</name>